<dbReference type="FunFam" id="3.90.1030.10:FF:000001">
    <property type="entry name" value="50S ribosomal protein L17"/>
    <property type="match status" value="1"/>
</dbReference>
<evidence type="ECO:0000313" key="4">
    <source>
        <dbReference type="EMBL" id="VAW06075.1"/>
    </source>
</evidence>
<comment type="similarity">
    <text evidence="1">Belongs to the bacterial ribosomal protein bL17 family.</text>
</comment>
<dbReference type="HAMAP" id="MF_01368">
    <property type="entry name" value="Ribosomal_bL17"/>
    <property type="match status" value="1"/>
</dbReference>
<organism evidence="4">
    <name type="scientific">hydrothermal vent metagenome</name>
    <dbReference type="NCBI Taxonomy" id="652676"/>
    <lineage>
        <taxon>unclassified sequences</taxon>
        <taxon>metagenomes</taxon>
        <taxon>ecological metagenomes</taxon>
    </lineage>
</organism>
<dbReference type="EMBL" id="UOEI01000451">
    <property type="protein sequence ID" value="VAW06075.1"/>
    <property type="molecule type" value="Genomic_DNA"/>
</dbReference>
<proteinExistence type="inferred from homology"/>
<dbReference type="AlphaFoldDB" id="A0A3B0SJU3"/>
<sequence length="116" mass="13040">MPRPKKGKRLGGSPSHQRKILANLTASLIEYEEITTTHAKAKVLRPYAEKIITKARRGDLHARRTVLKKIQNNDVVTKLFDDVAPRYADRPGGYLRIIKLGPRRGDGAEMAKVELV</sequence>
<evidence type="ECO:0000256" key="2">
    <source>
        <dbReference type="ARBA" id="ARBA00022980"/>
    </source>
</evidence>
<dbReference type="SUPFAM" id="SSF64263">
    <property type="entry name" value="Prokaryotic ribosomal protein L17"/>
    <property type="match status" value="1"/>
</dbReference>
<dbReference type="InterPro" id="IPR000456">
    <property type="entry name" value="Ribosomal_bL17"/>
</dbReference>
<dbReference type="InterPro" id="IPR047859">
    <property type="entry name" value="Ribosomal_bL17_CS"/>
</dbReference>
<dbReference type="GO" id="GO:0003735">
    <property type="term" value="F:structural constituent of ribosome"/>
    <property type="evidence" value="ECO:0007669"/>
    <property type="project" value="InterPro"/>
</dbReference>
<gene>
    <name evidence="4" type="ORF">MNBD_ACTINO01-1140</name>
</gene>
<dbReference type="PANTHER" id="PTHR14413">
    <property type="entry name" value="RIBOSOMAL PROTEIN L17"/>
    <property type="match status" value="1"/>
</dbReference>
<protein>
    <submittedName>
        <fullName evidence="4">LSU ribosomal protein L17p</fullName>
    </submittedName>
</protein>
<dbReference type="PROSITE" id="PS01167">
    <property type="entry name" value="RIBOSOMAL_L17"/>
    <property type="match status" value="1"/>
</dbReference>
<accession>A0A3B0SJU3</accession>
<keyword evidence="3" id="KW-0687">Ribonucleoprotein</keyword>
<dbReference type="InterPro" id="IPR036373">
    <property type="entry name" value="Ribosomal_bL17_sf"/>
</dbReference>
<name>A0A3B0SJU3_9ZZZZ</name>
<keyword evidence="2 4" id="KW-0689">Ribosomal protein</keyword>
<dbReference type="Gene3D" id="3.90.1030.10">
    <property type="entry name" value="Ribosomal protein L17"/>
    <property type="match status" value="1"/>
</dbReference>
<evidence type="ECO:0000256" key="3">
    <source>
        <dbReference type="ARBA" id="ARBA00023274"/>
    </source>
</evidence>
<dbReference type="NCBIfam" id="TIGR00059">
    <property type="entry name" value="L17"/>
    <property type="match status" value="1"/>
</dbReference>
<dbReference type="GO" id="GO:0022625">
    <property type="term" value="C:cytosolic large ribosomal subunit"/>
    <property type="evidence" value="ECO:0007669"/>
    <property type="project" value="TreeGrafter"/>
</dbReference>
<dbReference type="PANTHER" id="PTHR14413:SF16">
    <property type="entry name" value="LARGE RIBOSOMAL SUBUNIT PROTEIN BL17M"/>
    <property type="match status" value="1"/>
</dbReference>
<dbReference type="GO" id="GO:0006412">
    <property type="term" value="P:translation"/>
    <property type="evidence" value="ECO:0007669"/>
    <property type="project" value="InterPro"/>
</dbReference>
<reference evidence="4" key="1">
    <citation type="submission" date="2018-06" db="EMBL/GenBank/DDBJ databases">
        <authorList>
            <person name="Zhirakovskaya E."/>
        </authorList>
    </citation>
    <scope>NUCLEOTIDE SEQUENCE</scope>
</reference>
<evidence type="ECO:0000256" key="1">
    <source>
        <dbReference type="ARBA" id="ARBA00008777"/>
    </source>
</evidence>
<dbReference type="Pfam" id="PF01196">
    <property type="entry name" value="Ribosomal_L17"/>
    <property type="match status" value="1"/>
</dbReference>